<organism evidence="1 2">
    <name type="scientific">Neisseria lactamica</name>
    <dbReference type="NCBI Taxonomy" id="486"/>
    <lineage>
        <taxon>Bacteria</taxon>
        <taxon>Pseudomonadati</taxon>
        <taxon>Pseudomonadota</taxon>
        <taxon>Betaproteobacteria</taxon>
        <taxon>Neisseriales</taxon>
        <taxon>Neisseriaceae</taxon>
        <taxon>Neisseria</taxon>
    </lineage>
</organism>
<name>A0AAU8VEV4_NEILA</name>
<dbReference type="AlphaFoldDB" id="A0AAU8VEV4"/>
<proteinExistence type="predicted"/>
<accession>A0AAU8VEV4</accession>
<dbReference type="EMBL" id="CP019894">
    <property type="protein sequence ID" value="ARB04056.1"/>
    <property type="molecule type" value="Genomic_DNA"/>
</dbReference>
<reference evidence="1 2" key="1">
    <citation type="submission" date="2017-03" db="EMBL/GenBank/DDBJ databases">
        <title>N. lactamica Y92-1009 whole genome sequence.</title>
        <authorList>
            <person name="Pandey A.K."/>
            <person name="Read R.C."/>
        </authorList>
    </citation>
    <scope>NUCLEOTIDE SEQUENCE [LARGE SCALE GENOMIC DNA]</scope>
    <source>
        <strain evidence="1 2">Y92-1009</strain>
    </source>
</reference>
<sequence>MSTVLWDDAKTSKCEIRPLKIGRRFSDCLLSDGKAGFRGFLPVFRMV</sequence>
<evidence type="ECO:0000313" key="2">
    <source>
        <dbReference type="Proteomes" id="UP000191249"/>
    </source>
</evidence>
<evidence type="ECO:0000313" key="1">
    <source>
        <dbReference type="EMBL" id="ARB04056.1"/>
    </source>
</evidence>
<dbReference type="Proteomes" id="UP000191249">
    <property type="component" value="Chromosome"/>
</dbReference>
<gene>
    <name evidence="1" type="ORF">B2G52_03410</name>
</gene>
<protein>
    <submittedName>
        <fullName evidence="1">Prephenate dehydratase</fullName>
    </submittedName>
</protein>